<dbReference type="InterPro" id="IPR016186">
    <property type="entry name" value="C-type_lectin-like/link_sf"/>
</dbReference>
<organism evidence="2">
    <name type="scientific">Capitella teleta</name>
    <name type="common">Polychaete worm</name>
    <dbReference type="NCBI Taxonomy" id="283909"/>
    <lineage>
        <taxon>Eukaryota</taxon>
        <taxon>Metazoa</taxon>
        <taxon>Spiralia</taxon>
        <taxon>Lophotrochozoa</taxon>
        <taxon>Annelida</taxon>
        <taxon>Polychaeta</taxon>
        <taxon>Sedentaria</taxon>
        <taxon>Scolecida</taxon>
        <taxon>Capitellidae</taxon>
        <taxon>Capitella</taxon>
    </lineage>
</organism>
<dbReference type="InterPro" id="IPR050111">
    <property type="entry name" value="C-type_lectin/snaclec_domain"/>
</dbReference>
<feature type="non-terminal residue" evidence="2">
    <location>
        <position position="1"/>
    </location>
</feature>
<feature type="non-terminal residue" evidence="2">
    <location>
        <position position="127"/>
    </location>
</feature>
<proteinExistence type="predicted"/>
<dbReference type="HOGENOM" id="CLU_049894_10_0_1"/>
<dbReference type="SMART" id="SM00034">
    <property type="entry name" value="CLECT"/>
    <property type="match status" value="1"/>
</dbReference>
<evidence type="ECO:0000259" key="1">
    <source>
        <dbReference type="PROSITE" id="PS50041"/>
    </source>
</evidence>
<accession>R7THN1</accession>
<reference evidence="2 4" key="2">
    <citation type="journal article" date="2013" name="Nature">
        <title>Insights into bilaterian evolution from three spiralian genomes.</title>
        <authorList>
            <person name="Simakov O."/>
            <person name="Marletaz F."/>
            <person name="Cho S.J."/>
            <person name="Edsinger-Gonzales E."/>
            <person name="Havlak P."/>
            <person name="Hellsten U."/>
            <person name="Kuo D.H."/>
            <person name="Larsson T."/>
            <person name="Lv J."/>
            <person name="Arendt D."/>
            <person name="Savage R."/>
            <person name="Osoegawa K."/>
            <person name="de Jong P."/>
            <person name="Grimwood J."/>
            <person name="Chapman J.A."/>
            <person name="Shapiro H."/>
            <person name="Aerts A."/>
            <person name="Otillar R.P."/>
            <person name="Terry A.Y."/>
            <person name="Boore J.L."/>
            <person name="Grigoriev I.V."/>
            <person name="Lindberg D.R."/>
            <person name="Seaver E.C."/>
            <person name="Weisblat D.A."/>
            <person name="Putnam N.H."/>
            <person name="Rokhsar D.S."/>
        </authorList>
    </citation>
    <scope>NUCLEOTIDE SEQUENCE</scope>
    <source>
        <strain evidence="2 4">I ESC-2004</strain>
    </source>
</reference>
<dbReference type="PROSITE" id="PS50041">
    <property type="entry name" value="C_TYPE_LECTIN_2"/>
    <property type="match status" value="1"/>
</dbReference>
<dbReference type="Gene3D" id="3.10.100.10">
    <property type="entry name" value="Mannose-Binding Protein A, subunit A"/>
    <property type="match status" value="1"/>
</dbReference>
<dbReference type="STRING" id="283909.R7THN1"/>
<gene>
    <name evidence="2" type="ORF">CAPTEDRAFT_87018</name>
</gene>
<dbReference type="OrthoDB" id="6271941at2759"/>
<dbReference type="Pfam" id="PF00059">
    <property type="entry name" value="Lectin_C"/>
    <property type="match status" value="1"/>
</dbReference>
<evidence type="ECO:0000313" key="3">
    <source>
        <dbReference type="EnsemblMetazoa" id="CapteP87018"/>
    </source>
</evidence>
<dbReference type="EMBL" id="KB310656">
    <property type="protein sequence ID" value="ELT91076.1"/>
    <property type="molecule type" value="Genomic_DNA"/>
</dbReference>
<dbReference type="Proteomes" id="UP000014760">
    <property type="component" value="Unassembled WGS sequence"/>
</dbReference>
<reference evidence="3" key="3">
    <citation type="submission" date="2015-06" db="UniProtKB">
        <authorList>
            <consortium name="EnsemblMetazoa"/>
        </authorList>
    </citation>
    <scope>IDENTIFICATION</scope>
</reference>
<sequence>CSAGWESYDDNCYSLIKTDALTWMEAEGQCKEWGAHLVSILSQNEMDFIHDLLVQNEVFNTGTYIGLTDTDEEGIWRWVDSGQKAIYSYWEVRQNTYSEPDGSFLENCAVILLSSLRGHRSWRDVPC</sequence>
<dbReference type="InterPro" id="IPR001304">
    <property type="entry name" value="C-type_lectin-like"/>
</dbReference>
<reference evidence="4" key="1">
    <citation type="submission" date="2012-12" db="EMBL/GenBank/DDBJ databases">
        <authorList>
            <person name="Hellsten U."/>
            <person name="Grimwood J."/>
            <person name="Chapman J.A."/>
            <person name="Shapiro H."/>
            <person name="Aerts A."/>
            <person name="Otillar R.P."/>
            <person name="Terry A.Y."/>
            <person name="Boore J.L."/>
            <person name="Simakov O."/>
            <person name="Marletaz F."/>
            <person name="Cho S.-J."/>
            <person name="Edsinger-Gonzales E."/>
            <person name="Havlak P."/>
            <person name="Kuo D.-H."/>
            <person name="Larsson T."/>
            <person name="Lv J."/>
            <person name="Arendt D."/>
            <person name="Savage R."/>
            <person name="Osoegawa K."/>
            <person name="de Jong P."/>
            <person name="Lindberg D.R."/>
            <person name="Seaver E.C."/>
            <person name="Weisblat D.A."/>
            <person name="Putnam N.H."/>
            <person name="Grigoriev I.V."/>
            <person name="Rokhsar D.S."/>
        </authorList>
    </citation>
    <scope>NUCLEOTIDE SEQUENCE</scope>
    <source>
        <strain evidence="4">I ESC-2004</strain>
    </source>
</reference>
<evidence type="ECO:0000313" key="4">
    <source>
        <dbReference type="Proteomes" id="UP000014760"/>
    </source>
</evidence>
<evidence type="ECO:0000313" key="2">
    <source>
        <dbReference type="EMBL" id="ELT91076.1"/>
    </source>
</evidence>
<keyword evidence="4" id="KW-1185">Reference proteome</keyword>
<dbReference type="SUPFAM" id="SSF56436">
    <property type="entry name" value="C-type lectin-like"/>
    <property type="match status" value="1"/>
</dbReference>
<dbReference type="AlphaFoldDB" id="R7THN1"/>
<feature type="domain" description="C-type lectin" evidence="1">
    <location>
        <begin position="8"/>
        <end position="127"/>
    </location>
</feature>
<name>R7THN1_CAPTE</name>
<dbReference type="EMBL" id="AMQN01013985">
    <property type="status" value="NOT_ANNOTATED_CDS"/>
    <property type="molecule type" value="Genomic_DNA"/>
</dbReference>
<dbReference type="InterPro" id="IPR016187">
    <property type="entry name" value="CTDL_fold"/>
</dbReference>
<dbReference type="EnsemblMetazoa" id="CapteT87018">
    <property type="protein sequence ID" value="CapteP87018"/>
    <property type="gene ID" value="CapteG87018"/>
</dbReference>
<protein>
    <recommendedName>
        <fullName evidence="1">C-type lectin domain-containing protein</fullName>
    </recommendedName>
</protein>
<dbReference type="PANTHER" id="PTHR22803">
    <property type="entry name" value="MANNOSE, PHOSPHOLIPASE, LECTIN RECEPTOR RELATED"/>
    <property type="match status" value="1"/>
</dbReference>